<organism evidence="4 5">
    <name type="scientific">Pedococcus ginsenosidimutans</name>
    <dbReference type="NCBI Taxonomy" id="490570"/>
    <lineage>
        <taxon>Bacteria</taxon>
        <taxon>Bacillati</taxon>
        <taxon>Actinomycetota</taxon>
        <taxon>Actinomycetes</taxon>
        <taxon>Micrococcales</taxon>
        <taxon>Intrasporangiaceae</taxon>
        <taxon>Pedococcus</taxon>
    </lineage>
</organism>
<evidence type="ECO:0000313" key="4">
    <source>
        <dbReference type="EMBL" id="GAA4731851.1"/>
    </source>
</evidence>
<evidence type="ECO:0000259" key="3">
    <source>
        <dbReference type="Pfam" id="PF17775"/>
    </source>
</evidence>
<dbReference type="Pfam" id="PF02810">
    <property type="entry name" value="SEC-C"/>
    <property type="match status" value="1"/>
</dbReference>
<dbReference type="EMBL" id="BAABLO010000012">
    <property type="protein sequence ID" value="GAA4731851.1"/>
    <property type="molecule type" value="Genomic_DNA"/>
</dbReference>
<dbReference type="InterPro" id="IPR023006">
    <property type="entry name" value="YchJ-like"/>
</dbReference>
<dbReference type="HAMAP" id="MF_00612">
    <property type="entry name" value="UPF0225"/>
    <property type="match status" value="1"/>
</dbReference>
<comment type="caution">
    <text evidence="4">The sequence shown here is derived from an EMBL/GenBank/DDBJ whole genome shotgun (WGS) entry which is preliminary data.</text>
</comment>
<evidence type="ECO:0000313" key="5">
    <source>
        <dbReference type="Proteomes" id="UP001500556"/>
    </source>
</evidence>
<comment type="similarity">
    <text evidence="1 2">Belongs to the UPF0225 family.</text>
</comment>
<dbReference type="PANTHER" id="PTHR33747">
    <property type="entry name" value="UPF0225 PROTEIN SCO1677"/>
    <property type="match status" value="1"/>
</dbReference>
<evidence type="ECO:0000256" key="2">
    <source>
        <dbReference type="HAMAP-Rule" id="MF_00612"/>
    </source>
</evidence>
<feature type="domain" description="YchJ-like middle NTF2-like" evidence="3">
    <location>
        <begin position="40"/>
        <end position="130"/>
    </location>
</feature>
<dbReference type="SUPFAM" id="SSF54427">
    <property type="entry name" value="NTF2-like"/>
    <property type="match status" value="1"/>
</dbReference>
<name>A0ABP8YJA1_9MICO</name>
<dbReference type="InterPro" id="IPR032710">
    <property type="entry name" value="NTF2-like_dom_sf"/>
</dbReference>
<sequence length="134" mass="14467">MPGDRGTFGSAAARPCPCGRGDTYAVCCGPLHTGESVAPTAEQLMRSRYSAYVVGDAAYLVRTWHPRNRPDPLEVAPDPGWLRLEVLGTSGGGEDDETGEVEFVATHVDGPLHERSRFVRRGGRWVYLDGPVLG</sequence>
<dbReference type="Pfam" id="PF17775">
    <property type="entry name" value="YchJ_M-like"/>
    <property type="match status" value="1"/>
</dbReference>
<dbReference type="InterPro" id="IPR048469">
    <property type="entry name" value="YchJ-like_M"/>
</dbReference>
<dbReference type="Proteomes" id="UP001500556">
    <property type="component" value="Unassembled WGS sequence"/>
</dbReference>
<proteinExistence type="inferred from homology"/>
<accession>A0ABP8YJA1</accession>
<dbReference type="RefSeq" id="WP_345505020.1">
    <property type="nucleotide sequence ID" value="NZ_BAABLO010000012.1"/>
</dbReference>
<gene>
    <name evidence="4" type="ORF">GCM10025782_33780</name>
</gene>
<dbReference type="PANTHER" id="PTHR33747:SF1">
    <property type="entry name" value="ADENYLATE CYCLASE-ASSOCIATED CAP C-TERMINAL DOMAIN-CONTAINING PROTEIN"/>
    <property type="match status" value="1"/>
</dbReference>
<protein>
    <recommendedName>
        <fullName evidence="2">UPF0225 protein GCM10025782_33780</fullName>
    </recommendedName>
</protein>
<keyword evidence="5" id="KW-1185">Reference proteome</keyword>
<dbReference type="Gene3D" id="3.10.450.50">
    <property type="match status" value="1"/>
</dbReference>
<reference evidence="5" key="1">
    <citation type="journal article" date="2019" name="Int. J. Syst. Evol. Microbiol.">
        <title>The Global Catalogue of Microorganisms (GCM) 10K type strain sequencing project: providing services to taxonomists for standard genome sequencing and annotation.</title>
        <authorList>
            <consortium name="The Broad Institute Genomics Platform"/>
            <consortium name="The Broad Institute Genome Sequencing Center for Infectious Disease"/>
            <person name="Wu L."/>
            <person name="Ma J."/>
        </authorList>
    </citation>
    <scope>NUCLEOTIDE SEQUENCE [LARGE SCALE GENOMIC DNA]</scope>
    <source>
        <strain evidence="5">JCM 18961</strain>
    </source>
</reference>
<evidence type="ECO:0000256" key="1">
    <source>
        <dbReference type="ARBA" id="ARBA00010839"/>
    </source>
</evidence>
<dbReference type="InterPro" id="IPR004027">
    <property type="entry name" value="SEC_C_motif"/>
</dbReference>